<keyword evidence="1" id="KW-0732">Signal</keyword>
<sequence length="447" mass="51900">MKCTFSLYLLLTAWVLTSAAHAQPTDDELRKIRNHYYKKIYHWTAEQSYLSPIPYVSEYHLGKNATHQYYLLTASITPHFFIGNGEQNSFAMDIQPKFQVRILPNASYTHKYDGYICQDSSSPVRTPSYIPGIQWFSALKRHITDRERHVLGLFIENVSDSLIVKDRKLQSKAKNQLEKAELPYSYWSLYMFHFSNGQDGNHINSNVGVKKQDGSIEHFPRQFNIYNGNFAVDLSGEIAFHIGKWKRGKSGCDTTRLYTSLDKSGYKLCQQCSDGKHCYFHNWDHLTQWRIGLQHYIYLGENKLLGQYGLGKLNIRYQNIAVSHWSDADDKLKGLDDSDYEFGRLVINGSLGFTGFVNKPLRFWPTIEVAYHWSFHQFFRSTTTSTFAAIGYKSQDDYNVYLEDSFPYARIGLTLGFKVYSDKRETYRDGKVKFNPVRVNSKDPTFL</sequence>
<comment type="caution">
    <text evidence="2">The sequence shown here is derived from an EMBL/GenBank/DDBJ whole genome shotgun (WGS) entry which is preliminary data.</text>
</comment>
<dbReference type="Proteomes" id="UP001597512">
    <property type="component" value="Unassembled WGS sequence"/>
</dbReference>
<keyword evidence="3" id="KW-1185">Reference proteome</keyword>
<evidence type="ECO:0008006" key="4">
    <source>
        <dbReference type="Google" id="ProtNLM"/>
    </source>
</evidence>
<accession>A0ABW6ALL7</accession>
<proteinExistence type="predicted"/>
<name>A0ABW6ALL7_9BACT</name>
<feature type="chain" id="PRO_5047306177" description="DUF4421 domain-containing protein" evidence="1">
    <location>
        <begin position="23"/>
        <end position="447"/>
    </location>
</feature>
<evidence type="ECO:0000256" key="1">
    <source>
        <dbReference type="SAM" id="SignalP"/>
    </source>
</evidence>
<dbReference type="RefSeq" id="WP_381503244.1">
    <property type="nucleotide sequence ID" value="NZ_JBHUOM010000014.1"/>
</dbReference>
<gene>
    <name evidence="2" type="ORF">ACFS25_16520</name>
</gene>
<protein>
    <recommendedName>
        <fullName evidence="4">DUF4421 domain-containing protein</fullName>
    </recommendedName>
</protein>
<evidence type="ECO:0000313" key="2">
    <source>
        <dbReference type="EMBL" id="MFD2935392.1"/>
    </source>
</evidence>
<evidence type="ECO:0000313" key="3">
    <source>
        <dbReference type="Proteomes" id="UP001597512"/>
    </source>
</evidence>
<dbReference type="EMBL" id="JBHUOM010000014">
    <property type="protein sequence ID" value="MFD2935392.1"/>
    <property type="molecule type" value="Genomic_DNA"/>
</dbReference>
<organism evidence="2 3">
    <name type="scientific">Spirosoma flavum</name>
    <dbReference type="NCBI Taxonomy" id="2048557"/>
    <lineage>
        <taxon>Bacteria</taxon>
        <taxon>Pseudomonadati</taxon>
        <taxon>Bacteroidota</taxon>
        <taxon>Cytophagia</taxon>
        <taxon>Cytophagales</taxon>
        <taxon>Cytophagaceae</taxon>
        <taxon>Spirosoma</taxon>
    </lineage>
</organism>
<reference evidence="3" key="1">
    <citation type="journal article" date="2019" name="Int. J. Syst. Evol. Microbiol.">
        <title>The Global Catalogue of Microorganisms (GCM) 10K type strain sequencing project: providing services to taxonomists for standard genome sequencing and annotation.</title>
        <authorList>
            <consortium name="The Broad Institute Genomics Platform"/>
            <consortium name="The Broad Institute Genome Sequencing Center for Infectious Disease"/>
            <person name="Wu L."/>
            <person name="Ma J."/>
        </authorList>
    </citation>
    <scope>NUCLEOTIDE SEQUENCE [LARGE SCALE GENOMIC DNA]</scope>
    <source>
        <strain evidence="3">KCTC 52490</strain>
    </source>
</reference>
<feature type="signal peptide" evidence="1">
    <location>
        <begin position="1"/>
        <end position="22"/>
    </location>
</feature>